<dbReference type="InterPro" id="IPR023606">
    <property type="entry name" value="CoA-Trfase_III_dom_1_sf"/>
</dbReference>
<dbReference type="InterPro" id="IPR003673">
    <property type="entry name" value="CoA-Trfase_fam_III"/>
</dbReference>
<dbReference type="Pfam" id="PF02515">
    <property type="entry name" value="CoA_transf_3"/>
    <property type="match status" value="1"/>
</dbReference>
<dbReference type="GO" id="GO:0016740">
    <property type="term" value="F:transferase activity"/>
    <property type="evidence" value="ECO:0007669"/>
    <property type="project" value="UniProtKB-KW"/>
</dbReference>
<evidence type="ECO:0000313" key="2">
    <source>
        <dbReference type="EMBL" id="MFC6035599.1"/>
    </source>
</evidence>
<organism evidence="2 3">
    <name type="scientific">Hyphococcus aureus</name>
    <dbReference type="NCBI Taxonomy" id="2666033"/>
    <lineage>
        <taxon>Bacteria</taxon>
        <taxon>Pseudomonadati</taxon>
        <taxon>Pseudomonadota</taxon>
        <taxon>Alphaproteobacteria</taxon>
        <taxon>Parvularculales</taxon>
        <taxon>Parvularculaceae</taxon>
        <taxon>Hyphococcus</taxon>
    </lineage>
</organism>
<keyword evidence="3" id="KW-1185">Reference proteome</keyword>
<dbReference type="SUPFAM" id="SSF89796">
    <property type="entry name" value="CoA-transferase family III (CaiB/BaiF)"/>
    <property type="match status" value="1"/>
</dbReference>
<dbReference type="EMBL" id="JBHPON010000001">
    <property type="protein sequence ID" value="MFC6035599.1"/>
    <property type="molecule type" value="Genomic_DNA"/>
</dbReference>
<dbReference type="PANTHER" id="PTHR48207">
    <property type="entry name" value="SUCCINATE--HYDROXYMETHYLGLUTARATE COA-TRANSFERASE"/>
    <property type="match status" value="1"/>
</dbReference>
<dbReference type="Gene3D" id="3.30.1540.10">
    <property type="entry name" value="formyl-coa transferase, domain 3"/>
    <property type="match status" value="1"/>
</dbReference>
<dbReference type="InterPro" id="IPR044855">
    <property type="entry name" value="CoA-Trfase_III_dom3_sf"/>
</dbReference>
<comment type="caution">
    <text evidence="2">The sequence shown here is derived from an EMBL/GenBank/DDBJ whole genome shotgun (WGS) entry which is preliminary data.</text>
</comment>
<proteinExistence type="predicted"/>
<reference evidence="2 3" key="1">
    <citation type="submission" date="2024-09" db="EMBL/GenBank/DDBJ databases">
        <authorList>
            <person name="Zhang Z.-H."/>
        </authorList>
    </citation>
    <scope>NUCLEOTIDE SEQUENCE [LARGE SCALE GENOMIC DNA]</scope>
    <source>
        <strain evidence="2 3">HHTR114</strain>
    </source>
</reference>
<protein>
    <submittedName>
        <fullName evidence="2">CaiB/BaiF CoA transferase family protein</fullName>
    </submittedName>
</protein>
<sequence length="404" mass="43571">MAADVSSPAFAGPLQGVRVLDLSRFMAGPYAGQLLGYLGADVIKVEEPGKGDPMRGLSKYGADGMSAHYLGGNACKKSLTLDLRAKKGREVFLDLVRKSDVVLENMRPGVMSRLGLDYETLRDANSKIILASVTGFGQNGPWKDWAAYDLIAQAVGGCMSLTGWPGEKPVKMGVPIGDLGGGVFAALAISAALFRRAQTGEGEAIDISMMDVQMSFVNYHAHFFWLSGEEPQPEGDAHPNVAPYQAFPTATGPLVVAVYGDPFWPGFCAAIEKPELIDDPRFALNRDRVKNRDALVALIEMQLAMQPRDYWMARLVKEKVPAAPLNSVGEAVSSPQAVAREMAFPVKAQDGETMMLLGNPLKFRSGAVRPVMPPLLGQHTKDLLGELLDMAPSEIEQLRKDGVI</sequence>
<dbReference type="PANTHER" id="PTHR48207:SF3">
    <property type="entry name" value="SUCCINATE--HYDROXYMETHYLGLUTARATE COA-TRANSFERASE"/>
    <property type="match status" value="1"/>
</dbReference>
<evidence type="ECO:0000256" key="1">
    <source>
        <dbReference type="ARBA" id="ARBA00022679"/>
    </source>
</evidence>
<name>A0ABW1KVQ4_9PROT</name>
<dbReference type="Gene3D" id="3.40.50.10540">
    <property type="entry name" value="Crotonobetainyl-coa:carnitine coa-transferase, domain 1"/>
    <property type="match status" value="1"/>
</dbReference>
<keyword evidence="1 2" id="KW-0808">Transferase</keyword>
<dbReference type="InterPro" id="IPR050483">
    <property type="entry name" value="CoA-transferase_III_domain"/>
</dbReference>
<dbReference type="Proteomes" id="UP001596116">
    <property type="component" value="Unassembled WGS sequence"/>
</dbReference>
<dbReference type="RefSeq" id="WP_379878994.1">
    <property type="nucleotide sequence ID" value="NZ_JBHPON010000001.1"/>
</dbReference>
<evidence type="ECO:0000313" key="3">
    <source>
        <dbReference type="Proteomes" id="UP001596116"/>
    </source>
</evidence>
<accession>A0ABW1KVQ4</accession>
<gene>
    <name evidence="2" type="ORF">ACFMB1_08605</name>
</gene>